<accession>F0EW28</accession>
<gene>
    <name evidence="1" type="ORF">HMPREF9098_0062</name>
</gene>
<name>F0EW28_9NEIS</name>
<dbReference type="InterPro" id="IPR012902">
    <property type="entry name" value="N_methyl_site"/>
</dbReference>
<keyword evidence="2" id="KW-1185">Reference proteome</keyword>
<reference evidence="1 2" key="1">
    <citation type="submission" date="2011-01" db="EMBL/GenBank/DDBJ databases">
        <authorList>
            <person name="Muzny D."/>
            <person name="Qin X."/>
            <person name="Deng J."/>
            <person name="Jiang H."/>
            <person name="Liu Y."/>
            <person name="Qu J."/>
            <person name="Song X.-Z."/>
            <person name="Zhang L."/>
            <person name="Thornton R."/>
            <person name="Coyle M."/>
            <person name="Francisco L."/>
            <person name="Jackson L."/>
            <person name="Javaid M."/>
            <person name="Korchina V."/>
            <person name="Kovar C."/>
            <person name="Mata R."/>
            <person name="Mathew T."/>
            <person name="Ngo R."/>
            <person name="Nguyen L."/>
            <person name="Nguyen N."/>
            <person name="Okwuonu G."/>
            <person name="Ongeri F."/>
            <person name="Pham C."/>
            <person name="Simmons D."/>
            <person name="Wilczek-Boney K."/>
            <person name="Hale W."/>
            <person name="Jakkamsetti A."/>
            <person name="Pham P."/>
            <person name="Ruth R."/>
            <person name="San Lucas F."/>
            <person name="Warren J."/>
            <person name="Zhang J."/>
            <person name="Zhao Z."/>
            <person name="Zhou C."/>
            <person name="Zhu D."/>
            <person name="Lee S."/>
            <person name="Bess C."/>
            <person name="Blankenburg K."/>
            <person name="Forbes L."/>
            <person name="Fu Q."/>
            <person name="Gubbala S."/>
            <person name="Hirani K."/>
            <person name="Jayaseelan J.C."/>
            <person name="Lara F."/>
            <person name="Munidasa M."/>
            <person name="Palculict T."/>
            <person name="Patil S."/>
            <person name="Pu L.-L."/>
            <person name="Saada N."/>
            <person name="Tang L."/>
            <person name="Weissenberger G."/>
            <person name="Zhu Y."/>
            <person name="Hemphill L."/>
            <person name="Shang Y."/>
            <person name="Youmans B."/>
            <person name="Ayvaz T."/>
            <person name="Ross M."/>
            <person name="Santibanez J."/>
            <person name="Aqrawi P."/>
            <person name="Gross S."/>
            <person name="Joshi V."/>
            <person name="Fowler G."/>
            <person name="Nazareth L."/>
            <person name="Reid J."/>
            <person name="Worley K."/>
            <person name="Petrosino J."/>
            <person name="Highlander S."/>
            <person name="Gibbs R."/>
        </authorList>
    </citation>
    <scope>NUCLEOTIDE SEQUENCE [LARGE SCALE GENOMIC DNA]</scope>
    <source>
        <strain evidence="1 2">ATCC 33394</strain>
    </source>
</reference>
<evidence type="ECO:0000313" key="2">
    <source>
        <dbReference type="Proteomes" id="UP000004088"/>
    </source>
</evidence>
<organism evidence="1 2">
    <name type="scientific">Kingella denitrificans ATCC 33394</name>
    <dbReference type="NCBI Taxonomy" id="888741"/>
    <lineage>
        <taxon>Bacteria</taxon>
        <taxon>Pseudomonadati</taxon>
        <taxon>Pseudomonadota</taxon>
        <taxon>Betaproteobacteria</taxon>
        <taxon>Neisseriales</taxon>
        <taxon>Neisseriaceae</taxon>
        <taxon>Kingella</taxon>
    </lineage>
</organism>
<dbReference type="EMBL" id="AEWV01000002">
    <property type="protein sequence ID" value="EGC18537.1"/>
    <property type="molecule type" value="Genomic_DNA"/>
</dbReference>
<comment type="caution">
    <text evidence="1">The sequence shown here is derived from an EMBL/GenBank/DDBJ whole genome shotgun (WGS) entry which is preliminary data.</text>
</comment>
<evidence type="ECO:0000313" key="1">
    <source>
        <dbReference type="EMBL" id="EGC18537.1"/>
    </source>
</evidence>
<dbReference type="AlphaFoldDB" id="F0EW28"/>
<dbReference type="HOGENOM" id="CLU_072304_0_0_4"/>
<sequence>MNMNWKNKMNRRWIAKPKGFTLIEFLVASALAIIVISAAGGTYFMTRKVNDAAQRKLEIQQNLRNAASMLTRDARNAGTFGCFNMASGRDFPVLTSGLTSIGLKINNTENDGLGVRQLSQANVTTLLTGQRLVSGGFTAESNALVFVYGRGATGVNKEITDAQPNKLSINDASNDPDLNLTLSDKGYLVLSSCTEGRLAKVTGVDSGFKTVDVSIDTNNALSAITTDSKDSRGEITVSRFYASMYVLGKLSATDSPALLRFDLNGQGKWQGPQLLAEGVSGMSISYGYITDCTNLTATNVSRMNQEKYTFTNTLSSKTLPAIVRLHLTYNTSADKANQSETDYFINASVRGGNTCGTVLPVL</sequence>
<dbReference type="STRING" id="888741.HMPREF9098_0062"/>
<protein>
    <submittedName>
        <fullName evidence="1">Prepilin-type cleavage/methylation N-terminal domain protein</fullName>
    </submittedName>
</protein>
<proteinExistence type="predicted"/>
<dbReference type="Proteomes" id="UP000004088">
    <property type="component" value="Unassembled WGS sequence"/>
</dbReference>
<dbReference type="PROSITE" id="PS00409">
    <property type="entry name" value="PROKAR_NTER_METHYL"/>
    <property type="match status" value="1"/>
</dbReference>